<dbReference type="InterPro" id="IPR018392">
    <property type="entry name" value="LysM"/>
</dbReference>
<name>A0A2H1GTW7_ZYMTR</name>
<dbReference type="CDD" id="cd00118">
    <property type="entry name" value="LysM"/>
    <property type="match status" value="1"/>
</dbReference>
<dbReference type="AlphaFoldDB" id="A0A2H1GTW7"/>
<dbReference type="Pfam" id="PF01476">
    <property type="entry name" value="LysM"/>
    <property type="match status" value="1"/>
</dbReference>
<organism evidence="3 4">
    <name type="scientific">Zymoseptoria tritici ST99CH_1E4</name>
    <dbReference type="NCBI Taxonomy" id="1276532"/>
    <lineage>
        <taxon>Eukaryota</taxon>
        <taxon>Fungi</taxon>
        <taxon>Dikarya</taxon>
        <taxon>Ascomycota</taxon>
        <taxon>Pezizomycotina</taxon>
        <taxon>Dothideomycetes</taxon>
        <taxon>Dothideomycetidae</taxon>
        <taxon>Mycosphaerellales</taxon>
        <taxon>Mycosphaerellaceae</taxon>
        <taxon>Zymoseptoria</taxon>
    </lineage>
</organism>
<keyword evidence="1" id="KW-0732">Signal</keyword>
<evidence type="ECO:0000256" key="1">
    <source>
        <dbReference type="SAM" id="SignalP"/>
    </source>
</evidence>
<evidence type="ECO:0000313" key="3">
    <source>
        <dbReference type="EMBL" id="SMR56991.1"/>
    </source>
</evidence>
<proteinExistence type="predicted"/>
<accession>A0A2H1GTW7</accession>
<dbReference type="InterPro" id="IPR036779">
    <property type="entry name" value="LysM_dom_sf"/>
</dbReference>
<sequence>MKVTTIIAALLSVAVVDAQNNAQCRKLGLPCHATKTIPYVVKKGDTLTHIAHDIYKRKVGICDLAYTNHIGYNPDLIYEDQTLLIPTDCKTIDDGSCLKKHVS</sequence>
<dbReference type="SMR" id="A0A2H1GTW7"/>
<dbReference type="SMART" id="SM00257">
    <property type="entry name" value="LysM"/>
    <property type="match status" value="1"/>
</dbReference>
<reference evidence="4" key="1">
    <citation type="submission" date="2017-05" db="EMBL/GenBank/DDBJ databases">
        <authorList>
            <person name="Song R."/>
            <person name="Chenine A.L."/>
            <person name="Ruprecht R.M."/>
        </authorList>
    </citation>
    <scope>NUCLEOTIDE SEQUENCE [LARGE SCALE GENOMIC DNA]</scope>
</reference>
<evidence type="ECO:0000313" key="4">
    <source>
        <dbReference type="Proteomes" id="UP000245764"/>
    </source>
</evidence>
<dbReference type="PROSITE" id="PS51782">
    <property type="entry name" value="LYSM"/>
    <property type="match status" value="1"/>
</dbReference>
<dbReference type="SUPFAM" id="SSF54106">
    <property type="entry name" value="LysM domain"/>
    <property type="match status" value="1"/>
</dbReference>
<feature type="chain" id="PRO_5013661942" description="LysM domain-containing protein" evidence="1">
    <location>
        <begin position="19"/>
        <end position="103"/>
    </location>
</feature>
<dbReference type="EMBL" id="LT854260">
    <property type="protein sequence ID" value="SMR56991.1"/>
    <property type="molecule type" value="Genomic_DNA"/>
</dbReference>
<dbReference type="Gene3D" id="3.10.350.10">
    <property type="entry name" value="LysM domain"/>
    <property type="match status" value="1"/>
</dbReference>
<feature type="domain" description="LysM" evidence="2">
    <location>
        <begin position="37"/>
        <end position="85"/>
    </location>
</feature>
<protein>
    <recommendedName>
        <fullName evidence="2">LysM domain-containing protein</fullName>
    </recommendedName>
</protein>
<feature type="signal peptide" evidence="1">
    <location>
        <begin position="1"/>
        <end position="18"/>
    </location>
</feature>
<gene>
    <name evidence="3" type="ORF">ZT1E4_G8588</name>
</gene>
<dbReference type="PHI-base" id="PHI:11366"/>
<evidence type="ECO:0000259" key="2">
    <source>
        <dbReference type="PROSITE" id="PS51782"/>
    </source>
</evidence>
<dbReference type="Proteomes" id="UP000245764">
    <property type="component" value="Chromosome 8"/>
</dbReference>